<gene>
    <name evidence="15" type="ORF">GIB67_005150</name>
</gene>
<dbReference type="CDD" id="cd00082">
    <property type="entry name" value="HisKA"/>
    <property type="match status" value="1"/>
</dbReference>
<name>A0A7J7NNN0_9MAGN</name>
<dbReference type="SUPFAM" id="SSF47384">
    <property type="entry name" value="Homodimeric domain of signal transducing histidine kinase"/>
    <property type="match status" value="1"/>
</dbReference>
<dbReference type="InterPro" id="IPR005467">
    <property type="entry name" value="His_kinase_dom"/>
</dbReference>
<feature type="transmembrane region" description="Helical" evidence="11">
    <location>
        <begin position="83"/>
        <end position="101"/>
    </location>
</feature>
<dbReference type="GO" id="GO:0000155">
    <property type="term" value="F:phosphorelay sensor kinase activity"/>
    <property type="evidence" value="ECO:0007669"/>
    <property type="project" value="InterPro"/>
</dbReference>
<dbReference type="InterPro" id="IPR036097">
    <property type="entry name" value="HisK_dim/P_sf"/>
</dbReference>
<comment type="caution">
    <text evidence="15">The sequence shown here is derived from an EMBL/GenBank/DDBJ whole genome shotgun (WGS) entry which is preliminary data.</text>
</comment>
<proteinExistence type="predicted"/>
<evidence type="ECO:0000256" key="6">
    <source>
        <dbReference type="ARBA" id="ARBA00022692"/>
    </source>
</evidence>
<dbReference type="SMART" id="SM00387">
    <property type="entry name" value="HATPase_c"/>
    <property type="match status" value="1"/>
</dbReference>
<evidence type="ECO:0000313" key="15">
    <source>
        <dbReference type="EMBL" id="KAF6168538.1"/>
    </source>
</evidence>
<dbReference type="InterPro" id="IPR001789">
    <property type="entry name" value="Sig_transdc_resp-reg_receiver"/>
</dbReference>
<feature type="transmembrane region" description="Helical" evidence="11">
    <location>
        <begin position="373"/>
        <end position="396"/>
    </location>
</feature>
<comment type="caution">
    <text evidence="10">Lacks conserved residue(s) required for the propagation of feature annotation.</text>
</comment>
<feature type="domain" description="Histidine kinase" evidence="12">
    <location>
        <begin position="432"/>
        <end position="711"/>
    </location>
</feature>
<dbReference type="Pfam" id="PF24896">
    <property type="entry name" value="Receiver_CRE1"/>
    <property type="match status" value="1"/>
</dbReference>
<dbReference type="SUPFAM" id="SSF52172">
    <property type="entry name" value="CheY-like"/>
    <property type="match status" value="2"/>
</dbReference>
<evidence type="ECO:0000256" key="3">
    <source>
        <dbReference type="ARBA" id="ARBA00012438"/>
    </source>
</evidence>
<feature type="domain" description="Response regulatory" evidence="13">
    <location>
        <begin position="880"/>
        <end position="1013"/>
    </location>
</feature>
<feature type="non-terminal residue" evidence="15">
    <location>
        <position position="1"/>
    </location>
</feature>
<dbReference type="OrthoDB" id="303614at2759"/>
<dbReference type="Pfam" id="PF00072">
    <property type="entry name" value="Response_reg"/>
    <property type="match status" value="1"/>
</dbReference>
<dbReference type="GO" id="GO:0012505">
    <property type="term" value="C:endomembrane system"/>
    <property type="evidence" value="ECO:0007669"/>
    <property type="project" value="UniProtKB-SubCell"/>
</dbReference>
<comment type="subcellular location">
    <subcellularLocation>
        <location evidence="2">Endomembrane system</location>
        <topology evidence="2">Multi-pass membrane protein</topology>
    </subcellularLocation>
</comment>
<dbReference type="InterPro" id="IPR056839">
    <property type="entry name" value="Receiver_AHK4/CRE1_1st"/>
</dbReference>
<dbReference type="Gene3D" id="3.30.565.10">
    <property type="entry name" value="Histidine kinase-like ATPase, C-terminal domain"/>
    <property type="match status" value="1"/>
</dbReference>
<evidence type="ECO:0000256" key="1">
    <source>
        <dbReference type="ARBA" id="ARBA00000085"/>
    </source>
</evidence>
<sequence>RRVCLKRGKKLFAFACFMFWGKGVLSLLFFNNGVLSENFRECVMGLKKEKLETIPVGVTWTEQLAIARVNNRFVTLTKGRLKAALFVWCVLMLAGGVYIFNKMQEDNMVSRTKALVGMCDIRSGMLQDQFNVSVNHVHALAVLVSTFQHYQYPSDIDQKIFSDYTSGTAFERPLLSSVSYAQRVLHKDREEFEKKQNWTIKTMEGDFSPVKDEYAPVIFSQETVSYIESLDMMSGEEDRENILRARATGKAVITNPFRLLDSHHLGVVLTLPVYSFNLPPHATVEERIQAITGYLGGAFDVETLVENLLGHLIEEQAIVVKVYDVTNFSNPLIMYGPQYPDGDLSVLHVSMLDFGDPFRKHEMRCRYLQSPPMPWMALSASFGFFIISVLVGYIVYGARIHIVVVEGDFREMQELKAQAEAADVAKSQFLATVSHEIRTPMNGVLGMMGMLLDTDLNSTQREYCETATVCGKALIVLINQVLDRAKIEAGKLELEAIPFDIRSTVDDVLSLFSGKSRDKGFELAAFVSNKVPQILIGDPGRFRQVITNLVANSAQFTDRGHIFVQVHLAETAKPSMGAEAHLKEGSGVEVKLSDSQFHTLSGYKAADGRNSCENFKVQIGNEEFRSDEDTCGIVTVMVIVEDTGTGIPLQIQKHVFTPFMQGDSSTSRNYGGTGIGLSITKCLVELMGGQITFISEPQIGSTFRFTSVLRPCVNCPRNDLERLLPEGLPTGLNGMKAIVVDGKPVRGVVTKYQLQRLGMLVDLASTIKGCLRSGTEKQPDMILVEKDSWISIENGSSLKHLLDLKQSSLTSEMPKMILLATSITKAESLKAKSVGFCYTIMKPLRARMVATYLQEVMAMGSKRRQGKGSSFLHDLLCGKHILVVDDNNVNRIVATAALKKFGAVVECAESGKAALSLLKLPHKFDACFMDIQMPEMDGFEATRLIREMESEENRQRRKDISTCEAVECHLPVLAMTADVFHATYEECVKHGMDGYVSKPFEDEILYQTLTKFFEP</sequence>
<dbReference type="FunFam" id="3.30.450.350:FF:000001">
    <property type="entry name" value="Histidine kinase 4"/>
    <property type="match status" value="1"/>
</dbReference>
<evidence type="ECO:0000256" key="2">
    <source>
        <dbReference type="ARBA" id="ARBA00004127"/>
    </source>
</evidence>
<keyword evidence="4 10" id="KW-0597">Phosphoprotein</keyword>
<dbReference type="Gene3D" id="3.30.450.350">
    <property type="entry name" value="CHASE domain"/>
    <property type="match status" value="1"/>
</dbReference>
<dbReference type="InterPro" id="IPR042240">
    <property type="entry name" value="CHASE_sf"/>
</dbReference>
<dbReference type="SUPFAM" id="SSF55874">
    <property type="entry name" value="ATPase domain of HSP90 chaperone/DNA topoisomerase II/histidine kinase"/>
    <property type="match status" value="1"/>
</dbReference>
<dbReference type="PROSITE" id="PS50110">
    <property type="entry name" value="RESPONSE_REGULATORY"/>
    <property type="match status" value="2"/>
</dbReference>
<dbReference type="InterPro" id="IPR006189">
    <property type="entry name" value="CHASE_dom"/>
</dbReference>
<keyword evidence="6 11" id="KW-0812">Transmembrane</keyword>
<protein>
    <recommendedName>
        <fullName evidence="3">histidine kinase</fullName>
        <ecNumber evidence="3">2.7.13.3</ecNumber>
    </recommendedName>
</protein>
<dbReference type="Gene3D" id="6.10.250.1190">
    <property type="match status" value="1"/>
</dbReference>
<keyword evidence="8 11" id="KW-1133">Transmembrane helix</keyword>
<evidence type="ECO:0000256" key="4">
    <source>
        <dbReference type="ARBA" id="ARBA00022553"/>
    </source>
</evidence>
<dbReference type="PROSITE" id="PS50109">
    <property type="entry name" value="HIS_KIN"/>
    <property type="match status" value="1"/>
</dbReference>
<dbReference type="InterPro" id="IPR004358">
    <property type="entry name" value="Sig_transdc_His_kin-like_C"/>
</dbReference>
<comment type="catalytic activity">
    <reaction evidence="1">
        <text>ATP + protein L-histidine = ADP + protein N-phospho-L-histidine.</text>
        <dbReference type="EC" id="2.7.13.3"/>
    </reaction>
</comment>
<dbReference type="CDD" id="cd16922">
    <property type="entry name" value="HATPase_EvgS-ArcB-TorS-like"/>
    <property type="match status" value="1"/>
</dbReference>
<evidence type="ECO:0000256" key="10">
    <source>
        <dbReference type="PROSITE-ProRule" id="PRU00169"/>
    </source>
</evidence>
<dbReference type="Gene3D" id="1.10.287.130">
    <property type="match status" value="1"/>
</dbReference>
<dbReference type="Gene3D" id="3.40.50.2300">
    <property type="match status" value="2"/>
</dbReference>
<dbReference type="PANTHER" id="PTHR43719:SF51">
    <property type="entry name" value="HISTIDINE KINASE 4"/>
    <property type="match status" value="1"/>
</dbReference>
<keyword evidence="16" id="KW-1185">Reference proteome</keyword>
<dbReference type="EMBL" id="JACGCM010000692">
    <property type="protein sequence ID" value="KAF6168538.1"/>
    <property type="molecule type" value="Genomic_DNA"/>
</dbReference>
<accession>A0A7J7NNN0</accession>
<dbReference type="InterPro" id="IPR003594">
    <property type="entry name" value="HATPase_dom"/>
</dbReference>
<evidence type="ECO:0000313" key="16">
    <source>
        <dbReference type="Proteomes" id="UP000541444"/>
    </source>
</evidence>
<organism evidence="15 16">
    <name type="scientific">Kingdonia uniflora</name>
    <dbReference type="NCBI Taxonomy" id="39325"/>
    <lineage>
        <taxon>Eukaryota</taxon>
        <taxon>Viridiplantae</taxon>
        <taxon>Streptophyta</taxon>
        <taxon>Embryophyta</taxon>
        <taxon>Tracheophyta</taxon>
        <taxon>Spermatophyta</taxon>
        <taxon>Magnoliopsida</taxon>
        <taxon>Ranunculales</taxon>
        <taxon>Circaeasteraceae</taxon>
        <taxon>Kingdonia</taxon>
    </lineage>
</organism>
<feature type="domain" description="Response regulatory" evidence="13">
    <location>
        <begin position="736"/>
        <end position="857"/>
    </location>
</feature>
<keyword evidence="7" id="KW-0418">Kinase</keyword>
<dbReference type="SMART" id="SM00388">
    <property type="entry name" value="HisKA"/>
    <property type="match status" value="1"/>
</dbReference>
<feature type="transmembrane region" description="Helical" evidence="11">
    <location>
        <begin position="12"/>
        <end position="30"/>
    </location>
</feature>
<evidence type="ECO:0000256" key="5">
    <source>
        <dbReference type="ARBA" id="ARBA00022679"/>
    </source>
</evidence>
<dbReference type="InterPro" id="IPR050956">
    <property type="entry name" value="2C_system_His_kinase"/>
</dbReference>
<reference evidence="15 16" key="1">
    <citation type="journal article" date="2020" name="IScience">
        <title>Genome Sequencing of the Endangered Kingdonia uniflora (Circaeasteraceae, Ranunculales) Reveals Potential Mechanisms of Evolutionary Specialization.</title>
        <authorList>
            <person name="Sun Y."/>
            <person name="Deng T."/>
            <person name="Zhang A."/>
            <person name="Moore M.J."/>
            <person name="Landis J.B."/>
            <person name="Lin N."/>
            <person name="Zhang H."/>
            <person name="Zhang X."/>
            <person name="Huang J."/>
            <person name="Zhang X."/>
            <person name="Sun H."/>
            <person name="Wang H."/>
        </authorList>
    </citation>
    <scope>NUCLEOTIDE SEQUENCE [LARGE SCALE GENOMIC DNA]</scope>
    <source>
        <strain evidence="15">TB1705</strain>
        <tissue evidence="15">Leaf</tissue>
    </source>
</reference>
<evidence type="ECO:0000256" key="9">
    <source>
        <dbReference type="ARBA" id="ARBA00023136"/>
    </source>
</evidence>
<dbReference type="EC" id="2.7.13.3" evidence="3"/>
<dbReference type="CDD" id="cd17546">
    <property type="entry name" value="REC_hyHK_CKI1_RcsC-like"/>
    <property type="match status" value="1"/>
</dbReference>
<dbReference type="PRINTS" id="PR00344">
    <property type="entry name" value="BCTRLSENSOR"/>
</dbReference>
<keyword evidence="9 11" id="KW-0472">Membrane</keyword>
<dbReference type="Pfam" id="PF02518">
    <property type="entry name" value="HATPase_c"/>
    <property type="match status" value="1"/>
</dbReference>
<dbReference type="GO" id="GO:0005634">
    <property type="term" value="C:nucleus"/>
    <property type="evidence" value="ECO:0007669"/>
    <property type="project" value="TreeGrafter"/>
</dbReference>
<evidence type="ECO:0000259" key="13">
    <source>
        <dbReference type="PROSITE" id="PS50110"/>
    </source>
</evidence>
<keyword evidence="5" id="KW-0808">Transferase</keyword>
<evidence type="ECO:0000259" key="12">
    <source>
        <dbReference type="PROSITE" id="PS50109"/>
    </source>
</evidence>
<dbReference type="SMART" id="SM00448">
    <property type="entry name" value="REC"/>
    <property type="match status" value="1"/>
</dbReference>
<dbReference type="FunFam" id="1.10.287.130:FF:000015">
    <property type="entry name" value="Histidine kinase 4"/>
    <property type="match status" value="1"/>
</dbReference>
<evidence type="ECO:0000256" key="8">
    <source>
        <dbReference type="ARBA" id="ARBA00022989"/>
    </source>
</evidence>
<dbReference type="InterPro" id="IPR011006">
    <property type="entry name" value="CheY-like_superfamily"/>
</dbReference>
<dbReference type="InterPro" id="IPR036890">
    <property type="entry name" value="HATPase_C_sf"/>
</dbReference>
<dbReference type="PANTHER" id="PTHR43719">
    <property type="entry name" value="TWO-COMPONENT HISTIDINE KINASE"/>
    <property type="match status" value="1"/>
</dbReference>
<evidence type="ECO:0000256" key="7">
    <source>
        <dbReference type="ARBA" id="ARBA00022777"/>
    </source>
</evidence>
<dbReference type="Pfam" id="PF00512">
    <property type="entry name" value="HisKA"/>
    <property type="match status" value="1"/>
</dbReference>
<feature type="domain" description="CHASE" evidence="14">
    <location>
        <begin position="152"/>
        <end position="364"/>
    </location>
</feature>
<dbReference type="Pfam" id="PF03924">
    <property type="entry name" value="CHASE"/>
    <property type="match status" value="1"/>
</dbReference>
<feature type="modified residue" description="4-aspartylphosphate" evidence="10">
    <location>
        <position position="930"/>
    </location>
</feature>
<dbReference type="Proteomes" id="UP000541444">
    <property type="component" value="Unassembled WGS sequence"/>
</dbReference>
<evidence type="ECO:0000256" key="11">
    <source>
        <dbReference type="SAM" id="Phobius"/>
    </source>
</evidence>
<dbReference type="PROSITE" id="PS50839">
    <property type="entry name" value="CHASE"/>
    <property type="match status" value="1"/>
</dbReference>
<dbReference type="InterPro" id="IPR003661">
    <property type="entry name" value="HisK_dim/P_dom"/>
</dbReference>
<evidence type="ECO:0000259" key="14">
    <source>
        <dbReference type="PROSITE" id="PS50839"/>
    </source>
</evidence>
<dbReference type="SMART" id="SM01079">
    <property type="entry name" value="CHASE"/>
    <property type="match status" value="1"/>
</dbReference>
<dbReference type="AlphaFoldDB" id="A0A7J7NNN0"/>